<feature type="region of interest" description="Disordered" evidence="1">
    <location>
        <begin position="133"/>
        <end position="193"/>
    </location>
</feature>
<gene>
    <name evidence="2" type="primary">paxx</name>
</gene>
<reference evidence="2" key="2">
    <citation type="submission" date="2025-08" db="UniProtKB">
        <authorList>
            <consortium name="Ensembl"/>
        </authorList>
    </citation>
    <scope>IDENTIFICATION</scope>
</reference>
<evidence type="ECO:0000256" key="1">
    <source>
        <dbReference type="SAM" id="MobiDB-lite"/>
    </source>
</evidence>
<dbReference type="GO" id="GO:0060090">
    <property type="term" value="F:molecular adaptor activity"/>
    <property type="evidence" value="ECO:0007669"/>
    <property type="project" value="TreeGrafter"/>
</dbReference>
<dbReference type="GeneID" id="108937970"/>
<evidence type="ECO:0008006" key="4">
    <source>
        <dbReference type="Google" id="ProtNLM"/>
    </source>
</evidence>
<feature type="compositionally biased region" description="Polar residues" evidence="1">
    <location>
        <begin position="133"/>
        <end position="144"/>
    </location>
</feature>
<dbReference type="RefSeq" id="XP_018613736.2">
    <property type="nucleotide sequence ID" value="XM_018758220.2"/>
</dbReference>
<dbReference type="CTD" id="286257"/>
<dbReference type="GO" id="GO:0035861">
    <property type="term" value="C:site of double-strand break"/>
    <property type="evidence" value="ECO:0007669"/>
    <property type="project" value="TreeGrafter"/>
</dbReference>
<dbReference type="PANTHER" id="PTHR28586:SF1">
    <property type="entry name" value="PROTEIN PAXX"/>
    <property type="match status" value="1"/>
</dbReference>
<dbReference type="GO" id="GO:0006303">
    <property type="term" value="P:double-strand break repair via nonhomologous end joining"/>
    <property type="evidence" value="ECO:0007669"/>
    <property type="project" value="InterPro"/>
</dbReference>
<sequence>MDHNTKSKYCTIVNKADKTKYLCFLHTKEGLLNVGLTNASDVWSTDFTGETLAQHMKEFRLKSLEGYFSKIRYACGNDSASVLLEDSGVVLRVGSAPGTLTLALPRLGDPEGREVLRDLLFKMADSLSHLDSTASVSPAKSQQRGYAEFEPRRQHTGPAVTARKRAPGDSLINPGMRRKRAATGVSFDDSDDL</sequence>
<reference evidence="2" key="3">
    <citation type="submission" date="2025-09" db="UniProtKB">
        <authorList>
            <consortium name="Ensembl"/>
        </authorList>
    </citation>
    <scope>IDENTIFICATION</scope>
</reference>
<dbReference type="Ensembl" id="ENSSFOT00015078896.1">
    <property type="protein sequence ID" value="ENSSFOP00015070127.1"/>
    <property type="gene ID" value="ENSSFOG00015030259.1"/>
</dbReference>
<evidence type="ECO:0000313" key="2">
    <source>
        <dbReference type="Ensembl" id="ENSSFOP00015070127.1"/>
    </source>
</evidence>
<dbReference type="AlphaFoldDB" id="A0A8C9W8C6"/>
<dbReference type="Proteomes" id="UP000694397">
    <property type="component" value="Chromosome 17"/>
</dbReference>
<accession>A0A8C9W8C6</accession>
<dbReference type="OrthoDB" id="5969703at2759"/>
<dbReference type="GO" id="GO:0070419">
    <property type="term" value="C:nonhomologous end joining complex"/>
    <property type="evidence" value="ECO:0007669"/>
    <property type="project" value="TreeGrafter"/>
</dbReference>
<proteinExistence type="predicted"/>
<evidence type="ECO:0000313" key="3">
    <source>
        <dbReference type="Proteomes" id="UP000694397"/>
    </source>
</evidence>
<dbReference type="PANTHER" id="PTHR28586">
    <property type="entry name" value="PROTEIN PAXX"/>
    <property type="match status" value="1"/>
</dbReference>
<dbReference type="CDD" id="cd22286">
    <property type="entry name" value="HD_PAXX_N"/>
    <property type="match status" value="1"/>
</dbReference>
<protein>
    <recommendedName>
        <fullName evidence="4">Protein PAXX</fullName>
    </recommendedName>
</protein>
<dbReference type="GeneTree" id="ENSGT00940000174976"/>
<name>A0A8C9W8C6_SCLFO</name>
<keyword evidence="3" id="KW-1185">Reference proteome</keyword>
<dbReference type="InterPro" id="IPR027873">
    <property type="entry name" value="PAXX"/>
</dbReference>
<reference evidence="2 3" key="1">
    <citation type="submission" date="2019-04" db="EMBL/GenBank/DDBJ databases">
        <authorList>
            <consortium name="Wellcome Sanger Institute Data Sharing"/>
        </authorList>
    </citation>
    <scope>NUCLEOTIDE SEQUENCE [LARGE SCALE GENOMIC DNA]</scope>
</reference>
<dbReference type="GO" id="GO:0005634">
    <property type="term" value="C:nucleus"/>
    <property type="evidence" value="ECO:0007669"/>
    <property type="project" value="TreeGrafter"/>
</dbReference>
<dbReference type="InterPro" id="IPR054134">
    <property type="entry name" value="PAXX_N"/>
</dbReference>
<dbReference type="Pfam" id="PF15384">
    <property type="entry name" value="PAXX"/>
    <property type="match status" value="1"/>
</dbReference>
<organism evidence="2 3">
    <name type="scientific">Scleropages formosus</name>
    <name type="common">Asian bonytongue</name>
    <name type="synonym">Osteoglossum formosum</name>
    <dbReference type="NCBI Taxonomy" id="113540"/>
    <lineage>
        <taxon>Eukaryota</taxon>
        <taxon>Metazoa</taxon>
        <taxon>Chordata</taxon>
        <taxon>Craniata</taxon>
        <taxon>Vertebrata</taxon>
        <taxon>Euteleostomi</taxon>
        <taxon>Actinopterygii</taxon>
        <taxon>Neopterygii</taxon>
        <taxon>Teleostei</taxon>
        <taxon>Osteoglossocephala</taxon>
        <taxon>Osteoglossomorpha</taxon>
        <taxon>Osteoglossiformes</taxon>
        <taxon>Osteoglossidae</taxon>
        <taxon>Scleropages</taxon>
    </lineage>
</organism>
<dbReference type="KEGG" id="sfm:108937970"/>